<dbReference type="Pfam" id="PF21079">
    <property type="entry name" value="GDH_HM2"/>
    <property type="match status" value="1"/>
</dbReference>
<keyword evidence="9" id="KW-1185">Reference proteome</keyword>
<reference evidence="9" key="1">
    <citation type="journal article" date="2019" name="Int. J. Syst. Evol. Microbiol.">
        <title>The Global Catalogue of Microorganisms (GCM) 10K type strain sequencing project: providing services to taxonomists for standard genome sequencing and annotation.</title>
        <authorList>
            <consortium name="The Broad Institute Genomics Platform"/>
            <consortium name="The Broad Institute Genome Sequencing Center for Infectious Disease"/>
            <person name="Wu L."/>
            <person name="Ma J."/>
        </authorList>
    </citation>
    <scope>NUCLEOTIDE SEQUENCE [LARGE SCALE GENOMIC DNA]</scope>
    <source>
        <strain evidence="9">CGMCC 1.12989</strain>
    </source>
</reference>
<dbReference type="Pfam" id="PF21075">
    <property type="entry name" value="GDH_ACT1"/>
    <property type="match status" value="1"/>
</dbReference>
<feature type="domain" description="NAD-specific glutamate dehydrogenase C-terminal" evidence="4">
    <location>
        <begin position="1252"/>
        <end position="1573"/>
    </location>
</feature>
<sequence length="1585" mass="170793">MADASTATRKTPSARRPKSGAEGPAKALAAAFSASFLPGEHDAIGPAELAEIAAFTMGALKARQPGEAGIVIESMGGTSGKRFMRIALVNDDMPFLVDSVASAIADQGLAVDRLLHPVITVDRDAKGRLSGLVGAKDVTGEAQSSRESVIYLETDRVDARQRRVLATTLTTVLADVRAAVSDWPKMQAAMGEDAESLADSEGAALLRWLRDGMLTQLGHLTRRRDGSQSCLLGICRKSARALLAPESYDRAFEWFDKALKAVKPGEPLAAPLIIKANRVSNVHRRVPLDLFIVPVIEDGKVTAISVHAGVWTSAALAAAPDRIPRLRARLADLMSKFGFDPSGHAGKSLVHALTALPHDLLIGFSPPDLERIATAMMSLVDRPRPKLALVRAPLARHMFAFVWLPRDAMSTTLRLTVQSLLETGTNAQVLDWSLSVEGSSLALLRFVLDIRGIVQAKAEETLDRELQNMVRGWAGAVEAELARGEDPARAAAITARHAESFPPAYRTAYGPAEAALDIRRLRALAIDPGASPHLRDARLHRMPGDAADLLRLKLYQRQGSLALSDAVPVLENFGFRVLEVIPTPLDGGAAGTIHDFVLGASTDTDPAALLARAPQIEAAIAAVLNGAAEDDPFNRLIAATALDPRATGWLRAWFRYLRQAGMTFGMQTVVDALRHAPDVTHGLVDLFRARHDPEFAGDRAQAANRADAAIRTGLAAVGAINDDRLLRLYRSTIDAILRTNAFAPAAAEALAFKLDSSLVPGLPRPVPWREVFVYSTRLEGIHLRAGPIARGGLRWSDRRDDFRTEILGLMKAQRVKNAVIVPTGAKGGFYPKQLPDPVRYREGWLAEGKASYQAFIRTLLSITDNIVGGKVVHPESVVVHDGEDPYFVVAADKGTATFSDVANAIAESRDFWLDDAFASGGSNGYDHKAMGITARGAWLSVQRHFLEMGIDVQADPVRVAGCGDMSGDVFGNGMLLSKAIRLVAAFDHRHIFLDPDPDPAKSWAERARLFALPRSAWTDYNAKLISRGGGVFARTMKAIPLSAEVRAMLGIEAATLDPDALISAILKAEIDLLWFGGIGTYIKATQESSLQVGDPANDALRVDARDVRARVIGEGANLGITQAGRIEFALEGAAGAGGRINTDFIDNSAGVDCSDNEVNIKIALASARRAGRLTEPARVKLLAQMTDEVAAIVLEDNRLQALALSIAQAGGALASPSHVRLIEQLEDSGDLDRRTEGLPDSEQLARRAAENRGLTRPELAVLLSSTKLVLQSAIEKTDLPDDPGLDEELLAAFPTPMRRRFQTDIVHHRLRREIIATKLANRIVNRMGVIHPLELVEEEGTTLAHVATAFVAAERMLGMATIWNLIDREAMPEQARLLLFTRAAAALRTQMADIIRTSHGKTRVSTLVAELGPGVRKLEAQTGKLLNTEGQAHSARMVEELTGSGAPAVEAAAVAKLFDMDGAMGLANLARDRKLDPVAVTRAFSALGARLGLDWAQMTAARMTPSDPWERLLVAGLARDFQQMRLEFLRRARGPVAGFVERWAEGQEAPIRQLRMLVARAQDAAPVAPAMLAQIASQARSLLAR</sequence>
<evidence type="ECO:0000259" key="5">
    <source>
        <dbReference type="Pfam" id="PF21075"/>
    </source>
</evidence>
<dbReference type="PANTHER" id="PTHR43403">
    <property type="entry name" value="NAD-SPECIFIC GLUTAMATE DEHYDROGENASE"/>
    <property type="match status" value="1"/>
</dbReference>
<dbReference type="Gene3D" id="3.40.50.720">
    <property type="entry name" value="NAD(P)-binding Rossmann-like Domain"/>
    <property type="match status" value="1"/>
</dbReference>
<dbReference type="InterPro" id="IPR049059">
    <property type="entry name" value="NAD_Glu_DH_HM1"/>
</dbReference>
<dbReference type="PIRSF" id="PIRSF036761">
    <property type="entry name" value="GDH_Mll4104"/>
    <property type="match status" value="1"/>
</dbReference>
<dbReference type="InterPro" id="IPR048381">
    <property type="entry name" value="GDH_C"/>
</dbReference>
<dbReference type="InterPro" id="IPR049062">
    <property type="entry name" value="NAD_Glu_DH_ACT2"/>
</dbReference>
<evidence type="ECO:0000259" key="7">
    <source>
        <dbReference type="Pfam" id="PF21077"/>
    </source>
</evidence>
<protein>
    <submittedName>
        <fullName evidence="8">NAD-glutamate dehydrogenase</fullName>
    </submittedName>
</protein>
<organism evidence="8 9">
    <name type="scientific">Novosphingobium tardum</name>
    <dbReference type="NCBI Taxonomy" id="1538021"/>
    <lineage>
        <taxon>Bacteria</taxon>
        <taxon>Pseudomonadati</taxon>
        <taxon>Pseudomonadota</taxon>
        <taxon>Alphaproteobacteria</taxon>
        <taxon>Sphingomonadales</taxon>
        <taxon>Sphingomonadaceae</taxon>
        <taxon>Novosphingobium</taxon>
    </lineage>
</organism>
<dbReference type="PANTHER" id="PTHR43403:SF1">
    <property type="entry name" value="NAD-SPECIFIC GLUTAMATE DEHYDROGENASE"/>
    <property type="match status" value="1"/>
</dbReference>
<accession>A0ABV8RLW1</accession>
<dbReference type="Pfam" id="PF21076">
    <property type="entry name" value="GDH_ACT2"/>
    <property type="match status" value="1"/>
</dbReference>
<dbReference type="InterPro" id="IPR049064">
    <property type="entry name" value="NAD_Glu_DH_ACT3"/>
</dbReference>
<dbReference type="Pfam" id="PF21074">
    <property type="entry name" value="GDH_C"/>
    <property type="match status" value="1"/>
</dbReference>
<proteinExistence type="predicted"/>
<feature type="domain" description="NAD-glutamate dehydrogenase N-terminal ACT1" evidence="5">
    <location>
        <begin position="46"/>
        <end position="163"/>
    </location>
</feature>
<dbReference type="InterPro" id="IPR049056">
    <property type="entry name" value="NAD_Glu_DH_HM3"/>
</dbReference>
<evidence type="ECO:0000256" key="2">
    <source>
        <dbReference type="SAM" id="MobiDB-lite"/>
    </source>
</evidence>
<evidence type="ECO:0000256" key="1">
    <source>
        <dbReference type="ARBA" id="ARBA00023002"/>
    </source>
</evidence>
<keyword evidence="1" id="KW-0560">Oxidoreductase</keyword>
<dbReference type="Pfam" id="PF21073">
    <property type="entry name" value="GDH_HM1"/>
    <property type="match status" value="1"/>
</dbReference>
<dbReference type="InterPro" id="IPR049058">
    <property type="entry name" value="NAD_Glu_DH_HM2"/>
</dbReference>
<evidence type="ECO:0000259" key="6">
    <source>
        <dbReference type="Pfam" id="PF21076"/>
    </source>
</evidence>
<dbReference type="InterPro" id="IPR036291">
    <property type="entry name" value="NAD(P)-bd_dom_sf"/>
</dbReference>
<dbReference type="InterPro" id="IPR046346">
    <property type="entry name" value="Aminoacid_DH-like_N_sf"/>
</dbReference>
<evidence type="ECO:0000313" key="9">
    <source>
        <dbReference type="Proteomes" id="UP001595828"/>
    </source>
</evidence>
<feature type="domain" description="NAD-glutamate dehydrogenase catalytic" evidence="3">
    <location>
        <begin position="710"/>
        <end position="1206"/>
    </location>
</feature>
<feature type="region of interest" description="Disordered" evidence="2">
    <location>
        <begin position="1"/>
        <end position="24"/>
    </location>
</feature>
<evidence type="ECO:0000259" key="4">
    <source>
        <dbReference type="Pfam" id="PF21074"/>
    </source>
</evidence>
<feature type="domain" description="NAD-glutamate dehydrogenase ACT2" evidence="6">
    <location>
        <begin position="387"/>
        <end position="473"/>
    </location>
</feature>
<dbReference type="EMBL" id="JBHSDR010000003">
    <property type="protein sequence ID" value="MFC4293779.1"/>
    <property type="molecule type" value="Genomic_DNA"/>
</dbReference>
<dbReference type="InterPro" id="IPR007780">
    <property type="entry name" value="NAD_Glu_DH_bac"/>
</dbReference>
<dbReference type="SUPFAM" id="SSF53223">
    <property type="entry name" value="Aminoacid dehydrogenase-like, N-terminal domain"/>
    <property type="match status" value="1"/>
</dbReference>
<gene>
    <name evidence="8" type="ORF">ACFO0A_01765</name>
</gene>
<dbReference type="Pfam" id="PF21077">
    <property type="entry name" value="GDH_ACT3"/>
    <property type="match status" value="1"/>
</dbReference>
<evidence type="ECO:0000259" key="3">
    <source>
        <dbReference type="Pfam" id="PF05088"/>
    </source>
</evidence>
<dbReference type="Proteomes" id="UP001595828">
    <property type="component" value="Unassembled WGS sequence"/>
</dbReference>
<comment type="caution">
    <text evidence="8">The sequence shown here is derived from an EMBL/GenBank/DDBJ whole genome shotgun (WGS) entry which is preliminary data.</text>
</comment>
<dbReference type="InterPro" id="IPR028971">
    <property type="entry name" value="NAD-GDH_cat"/>
</dbReference>
<dbReference type="Pfam" id="PF05088">
    <property type="entry name" value="Bac_GDH_CD"/>
    <property type="match status" value="1"/>
</dbReference>
<feature type="compositionally biased region" description="Polar residues" evidence="2">
    <location>
        <begin position="1"/>
        <end position="11"/>
    </location>
</feature>
<dbReference type="Pfam" id="PF21078">
    <property type="entry name" value="GDH_HM3"/>
    <property type="match status" value="1"/>
</dbReference>
<dbReference type="SUPFAM" id="SSF51735">
    <property type="entry name" value="NAD(P)-binding Rossmann-fold domains"/>
    <property type="match status" value="1"/>
</dbReference>
<dbReference type="RefSeq" id="WP_379537263.1">
    <property type="nucleotide sequence ID" value="NZ_JBHSDR010000003.1"/>
</dbReference>
<dbReference type="InterPro" id="IPR024727">
    <property type="entry name" value="NAD_Glu_DH_N_ACT1"/>
</dbReference>
<feature type="domain" description="NAD-glutamate dehydrogenase ACT3" evidence="7">
    <location>
        <begin position="538"/>
        <end position="603"/>
    </location>
</feature>
<evidence type="ECO:0000313" key="8">
    <source>
        <dbReference type="EMBL" id="MFC4293779.1"/>
    </source>
</evidence>
<name>A0ABV8RLW1_9SPHN</name>